<dbReference type="Gene3D" id="2.130.10.10">
    <property type="entry name" value="YVTN repeat-like/Quinoprotein amine dehydrogenase"/>
    <property type="match status" value="1"/>
</dbReference>
<protein>
    <submittedName>
        <fullName evidence="1">Uncharacterized protein</fullName>
    </submittedName>
</protein>
<sequence length="372" mass="40603">MKKIALLGLSLLLIGACKKDSDTDGTDGGNGGGSSSGMQAYIGIEGTSPNGISSLAMYNVTNQTIENNVFRKANINPMGSQLSDMMLDKSRNQLVLIVPGSNKIVFVDAKTLKIKFQTRDLLQIRKVAKVSDNLYYVTCPELPGYYVINANNGNVVDEITFDVGVNQTEIAVWEDLAFICNNGSPMSKDSTVSIVRTTEDTLVTNLIVGHSPNSFVIDASNHLWILCSGDLNVADPTQSGTGSLWKYNLDTMYRDIDSGWAITADTVMYFVDNQLRPHYLTHDEAGGNLYYITNLPTGDIAVTNTSIKALNENPIVEDNFYALAFDPINLELYGMRTPDDIEKNGALQIFDPVGNKKTSITIGVKPNNVVFK</sequence>
<dbReference type="EMBL" id="CP060139">
    <property type="protein sequence ID" value="QNR24145.1"/>
    <property type="molecule type" value="Genomic_DNA"/>
</dbReference>
<dbReference type="RefSeq" id="WP_210758680.1">
    <property type="nucleotide sequence ID" value="NZ_CP060139.1"/>
</dbReference>
<gene>
    <name evidence="1" type="ORF">H4K34_17510</name>
</gene>
<keyword evidence="2" id="KW-1185">Reference proteome</keyword>
<evidence type="ECO:0000313" key="2">
    <source>
        <dbReference type="Proteomes" id="UP000516305"/>
    </source>
</evidence>
<dbReference type="PROSITE" id="PS51257">
    <property type="entry name" value="PROKAR_LIPOPROTEIN"/>
    <property type="match status" value="1"/>
</dbReference>
<reference evidence="1 2" key="1">
    <citation type="submission" date="2020-08" db="EMBL/GenBank/DDBJ databases">
        <title>Croceimicrobium hydrocarbonivorans gen. nov., sp. nov., a novel marine bacterium isolated from a bacterial consortium that degrades polyethylene terephthalate.</title>
        <authorList>
            <person name="Liu R."/>
        </authorList>
    </citation>
    <scope>NUCLEOTIDE SEQUENCE [LARGE SCALE GENOMIC DNA]</scope>
    <source>
        <strain evidence="1 2">A20-9</strain>
    </source>
</reference>
<dbReference type="Proteomes" id="UP000516305">
    <property type="component" value="Chromosome"/>
</dbReference>
<dbReference type="KEGG" id="chyd:H4K34_17510"/>
<evidence type="ECO:0000313" key="1">
    <source>
        <dbReference type="EMBL" id="QNR24145.1"/>
    </source>
</evidence>
<dbReference type="SUPFAM" id="SSF50969">
    <property type="entry name" value="YVTN repeat-like/Quinoprotein amine dehydrogenase"/>
    <property type="match status" value="2"/>
</dbReference>
<organism evidence="1 2">
    <name type="scientific">Croceimicrobium hydrocarbonivorans</name>
    <dbReference type="NCBI Taxonomy" id="2761580"/>
    <lineage>
        <taxon>Bacteria</taxon>
        <taxon>Pseudomonadati</taxon>
        <taxon>Bacteroidota</taxon>
        <taxon>Flavobacteriia</taxon>
        <taxon>Flavobacteriales</taxon>
        <taxon>Owenweeksiaceae</taxon>
        <taxon>Croceimicrobium</taxon>
    </lineage>
</organism>
<dbReference type="InterPro" id="IPR015943">
    <property type="entry name" value="WD40/YVTN_repeat-like_dom_sf"/>
</dbReference>
<proteinExistence type="predicted"/>
<name>A0A7H0VEJ7_9FLAO</name>
<dbReference type="AlphaFoldDB" id="A0A7H0VEJ7"/>
<dbReference type="InterPro" id="IPR011044">
    <property type="entry name" value="Quino_amine_DH_bsu"/>
</dbReference>
<accession>A0A7H0VEJ7</accession>